<dbReference type="GO" id="GO:0000166">
    <property type="term" value="F:nucleotide binding"/>
    <property type="evidence" value="ECO:0007669"/>
    <property type="project" value="UniProtKB-KW"/>
</dbReference>
<accession>K1XIZ6</accession>
<dbReference type="InterPro" id="IPR050264">
    <property type="entry name" value="Bact_CCA-adding_enz_type3_sf"/>
</dbReference>
<evidence type="ECO:0000256" key="8">
    <source>
        <dbReference type="RuleBase" id="RU003953"/>
    </source>
</evidence>
<name>K1XIZ6_9BACT</name>
<dbReference type="InterPro" id="IPR006674">
    <property type="entry name" value="HD_domain"/>
</dbReference>
<dbReference type="PANTHER" id="PTHR46173:SF1">
    <property type="entry name" value="CCA TRNA NUCLEOTIDYLTRANSFERASE 1, MITOCHONDRIAL"/>
    <property type="match status" value="1"/>
</dbReference>
<dbReference type="InterPro" id="IPR043519">
    <property type="entry name" value="NT_sf"/>
</dbReference>
<evidence type="ECO:0000259" key="10">
    <source>
        <dbReference type="Pfam" id="PF01966"/>
    </source>
</evidence>
<keyword evidence="4" id="KW-0548">Nucleotidyltransferase</keyword>
<evidence type="ECO:0000256" key="6">
    <source>
        <dbReference type="ARBA" id="ARBA00022741"/>
    </source>
</evidence>
<dbReference type="InterPro" id="IPR002646">
    <property type="entry name" value="PolA_pol_head_dom"/>
</dbReference>
<evidence type="ECO:0000259" key="9">
    <source>
        <dbReference type="Pfam" id="PF01743"/>
    </source>
</evidence>
<dbReference type="PANTHER" id="PTHR46173">
    <property type="entry name" value="CCA TRNA NUCLEOTIDYLTRANSFERASE 1, MITOCHONDRIAL"/>
    <property type="match status" value="1"/>
</dbReference>
<dbReference type="GO" id="GO:0000049">
    <property type="term" value="F:tRNA binding"/>
    <property type="evidence" value="ECO:0007669"/>
    <property type="project" value="TreeGrafter"/>
</dbReference>
<dbReference type="Gene3D" id="3.30.460.10">
    <property type="entry name" value="Beta Polymerase, domain 2"/>
    <property type="match status" value="1"/>
</dbReference>
<dbReference type="SUPFAM" id="SSF81301">
    <property type="entry name" value="Nucleotidyltransferase"/>
    <property type="match status" value="1"/>
</dbReference>
<feature type="domain" description="HD" evidence="10">
    <location>
        <begin position="381"/>
        <end position="504"/>
    </location>
</feature>
<comment type="cofactor">
    <cofactor evidence="1">
        <name>Mg(2+)</name>
        <dbReference type="ChEBI" id="CHEBI:18420"/>
    </cofactor>
</comment>
<evidence type="ECO:0000256" key="2">
    <source>
        <dbReference type="ARBA" id="ARBA00022679"/>
    </source>
</evidence>
<keyword evidence="3" id="KW-0819">tRNA processing</keyword>
<proteinExistence type="inferred from homology"/>
<reference evidence="12" key="1">
    <citation type="journal article" date="2012" name="Science">
        <title>Fermentation, hydrogen, and sulfur metabolism in multiple uncultivated bacterial phyla.</title>
        <authorList>
            <person name="Wrighton K.C."/>
            <person name="Thomas B.C."/>
            <person name="Sharon I."/>
            <person name="Miller C.S."/>
            <person name="Castelle C.J."/>
            <person name="VerBerkmoes N.C."/>
            <person name="Wilkins M.J."/>
            <person name="Hettich R.L."/>
            <person name="Lipton M.S."/>
            <person name="Williams K.H."/>
            <person name="Long P.E."/>
            <person name="Banfield J.F."/>
        </authorList>
    </citation>
    <scope>NUCLEOTIDE SEQUENCE [LARGE SCALE GENOMIC DNA]</scope>
</reference>
<dbReference type="AlphaFoldDB" id="K1XIZ6"/>
<comment type="similarity">
    <text evidence="8">Belongs to the tRNA nucleotidyltransferase/poly(A) polymerase family.</text>
</comment>
<evidence type="ECO:0000313" key="12">
    <source>
        <dbReference type="EMBL" id="EKD25162.1"/>
    </source>
</evidence>
<keyword evidence="2 8" id="KW-0808">Transferase</keyword>
<comment type="caution">
    <text evidence="12">The sequence shown here is derived from an EMBL/GenBank/DDBJ whole genome shotgun (WGS) entry which is preliminary data.</text>
</comment>
<evidence type="ECO:0000256" key="3">
    <source>
        <dbReference type="ARBA" id="ARBA00022694"/>
    </source>
</evidence>
<feature type="domain" description="Poly A polymerase head" evidence="9">
    <location>
        <begin position="27"/>
        <end position="141"/>
    </location>
</feature>
<organism evidence="12">
    <name type="scientific">uncultured bacterium</name>
    <name type="common">gcode 4</name>
    <dbReference type="NCBI Taxonomy" id="1234023"/>
    <lineage>
        <taxon>Bacteria</taxon>
        <taxon>environmental samples</taxon>
    </lineage>
</organism>
<dbReference type="SUPFAM" id="SSF81891">
    <property type="entry name" value="Poly A polymerase C-terminal region-like"/>
    <property type="match status" value="2"/>
</dbReference>
<keyword evidence="7" id="KW-0460">Magnesium</keyword>
<keyword evidence="6" id="KW-0547">Nucleotide-binding</keyword>
<sequence length="604" mass="69741">MLYFEYLKNLDTHINLLQKRIKDTHNIFLVGGCVRDLLLGIDKKPTDIDFTMAGEPTAIYDAIDKKGISHFITEKFGTITLIQKAKAANSVEIKYELTPLRTESDYADFRHPGEITRSNDLLLDSNRRDFTINCMYYTNVPYKKEYTSLIDKKIIHKYTDDEIFLKRLDDHRHLYIKDLNIFIVQDHKHIEKLFVDGQFQAEHLATMLKSTTVFVAGKKSEANKQLRIIVDPHKGINDIINKRLKCVGEPDKRFMEDALRIIRAIRLVNVLNEKLKDSNIKTLKQTPLPSASPLIKGDNKKIKLFDFEKATWNSLKKNHALIKNIAKERIKDEIMKAFTFGNPFGFAALLDEAQLLEHLFPALYATKHIEQPIRYHPFDIYAHTMLTLFELQKISKDPLVRLGMLYHDVGKVDQFAAYGDNLTKEEIRAILAGPLNHRRSSSVYARTDFKALGFSSKEIDTIARYINNHHKPEELLATKDDAMEKKVRKFLSEAGYEKAMDILDITMADRLGQYNPLQNSADLSDINKLKIILKKLQKKEWQFTMKDLAINGSDIISHFTLPASPAIWALLQKALAWVIDDIKKRNTKEGIFWFLGTQIKHIIK</sequence>
<dbReference type="GO" id="GO:0016779">
    <property type="term" value="F:nucleotidyltransferase activity"/>
    <property type="evidence" value="ECO:0007669"/>
    <property type="project" value="UniProtKB-KW"/>
</dbReference>
<dbReference type="GO" id="GO:0046872">
    <property type="term" value="F:metal ion binding"/>
    <property type="evidence" value="ECO:0007669"/>
    <property type="project" value="UniProtKB-KW"/>
</dbReference>
<protein>
    <submittedName>
        <fullName evidence="12">Uncharacterized protein</fullName>
    </submittedName>
</protein>
<evidence type="ECO:0000259" key="11">
    <source>
        <dbReference type="Pfam" id="PF12627"/>
    </source>
</evidence>
<keyword evidence="8" id="KW-0694">RNA-binding</keyword>
<dbReference type="Gene3D" id="1.10.3090.10">
    <property type="entry name" value="cca-adding enzyme, domain 2"/>
    <property type="match status" value="2"/>
</dbReference>
<evidence type="ECO:0000256" key="5">
    <source>
        <dbReference type="ARBA" id="ARBA00022723"/>
    </source>
</evidence>
<keyword evidence="5" id="KW-0479">Metal-binding</keyword>
<evidence type="ECO:0000256" key="4">
    <source>
        <dbReference type="ARBA" id="ARBA00022695"/>
    </source>
</evidence>
<dbReference type="Pfam" id="PF01743">
    <property type="entry name" value="PolyA_pol"/>
    <property type="match status" value="1"/>
</dbReference>
<dbReference type="EMBL" id="AMFJ01036120">
    <property type="protein sequence ID" value="EKD25162.1"/>
    <property type="molecule type" value="Genomic_DNA"/>
</dbReference>
<evidence type="ECO:0000256" key="7">
    <source>
        <dbReference type="ARBA" id="ARBA00022842"/>
    </source>
</evidence>
<gene>
    <name evidence="12" type="ORF">ACD_80C00113G0030</name>
</gene>
<evidence type="ECO:0000256" key="1">
    <source>
        <dbReference type="ARBA" id="ARBA00001946"/>
    </source>
</evidence>
<dbReference type="Pfam" id="PF01966">
    <property type="entry name" value="HD"/>
    <property type="match status" value="1"/>
</dbReference>
<dbReference type="GO" id="GO:0008033">
    <property type="term" value="P:tRNA processing"/>
    <property type="evidence" value="ECO:0007669"/>
    <property type="project" value="UniProtKB-KW"/>
</dbReference>
<feature type="domain" description="tRNA nucleotidyltransferase/poly(A) polymerase RNA and SrmB- binding" evidence="11">
    <location>
        <begin position="305"/>
        <end position="363"/>
    </location>
</feature>
<dbReference type="Pfam" id="PF12627">
    <property type="entry name" value="PolyA_pol_RNAbd"/>
    <property type="match status" value="1"/>
</dbReference>
<dbReference type="InterPro" id="IPR032828">
    <property type="entry name" value="PolyA_RNA-bd"/>
</dbReference>